<evidence type="ECO:0000313" key="3">
    <source>
        <dbReference type="Proteomes" id="UP001064489"/>
    </source>
</evidence>
<comment type="caution">
    <text evidence="2">The sequence shown here is derived from an EMBL/GenBank/DDBJ whole genome shotgun (WGS) entry which is preliminary data.</text>
</comment>
<dbReference type="Proteomes" id="UP001064489">
    <property type="component" value="Chromosome 7"/>
</dbReference>
<feature type="region of interest" description="Disordered" evidence="1">
    <location>
        <begin position="121"/>
        <end position="153"/>
    </location>
</feature>
<gene>
    <name evidence="2" type="ORF">LWI28_019877</name>
</gene>
<proteinExistence type="predicted"/>
<keyword evidence="3" id="KW-1185">Reference proteome</keyword>
<feature type="compositionally biased region" description="Basic and acidic residues" evidence="1">
    <location>
        <begin position="130"/>
        <end position="143"/>
    </location>
</feature>
<sequence length="318" mass="35999">MGRQPLKKPDQKEDREILMNHGNASDQAAKINFQAGGSDLLIRNTYNYNNKLRGVADAVLDELRHRESLRSTAYTQQYENYKFHAEGGLLKTKRILMNDDVEEDQKEKRIKSDDHFVIKSEDQTLISNDDETKKTDKSSDQKKSGGGRPNLWTPELHNKFVAAISALGDKRLTQAANFAPRKYNFGKSIPTTFTTPPADQAQPEHKHFVIPGMNQAANFVSGNYNLDNSGNVFNEGKYVPDFIAPLVDPAPLVYTVNQNQQPSIDYDDVIKFLDEDQEKEYKGLDSGLNPDDVDRFCEWLANDLLGENVQPFVEPCQK</sequence>
<organism evidence="2 3">
    <name type="scientific">Acer negundo</name>
    <name type="common">Box elder</name>
    <dbReference type="NCBI Taxonomy" id="4023"/>
    <lineage>
        <taxon>Eukaryota</taxon>
        <taxon>Viridiplantae</taxon>
        <taxon>Streptophyta</taxon>
        <taxon>Embryophyta</taxon>
        <taxon>Tracheophyta</taxon>
        <taxon>Spermatophyta</taxon>
        <taxon>Magnoliopsida</taxon>
        <taxon>eudicotyledons</taxon>
        <taxon>Gunneridae</taxon>
        <taxon>Pentapetalae</taxon>
        <taxon>rosids</taxon>
        <taxon>malvids</taxon>
        <taxon>Sapindales</taxon>
        <taxon>Sapindaceae</taxon>
        <taxon>Hippocastanoideae</taxon>
        <taxon>Acereae</taxon>
        <taxon>Acer</taxon>
    </lineage>
</organism>
<dbReference type="EMBL" id="JAJSOW010000104">
    <property type="protein sequence ID" value="KAI9169940.1"/>
    <property type="molecule type" value="Genomic_DNA"/>
</dbReference>
<accession>A0AAD5IMI4</accession>
<dbReference type="AlphaFoldDB" id="A0AAD5IMI4"/>
<evidence type="ECO:0000313" key="2">
    <source>
        <dbReference type="EMBL" id="KAI9169940.1"/>
    </source>
</evidence>
<protein>
    <submittedName>
        <fullName evidence="2">Uncharacterized protein</fullName>
    </submittedName>
</protein>
<name>A0AAD5IMI4_ACENE</name>
<evidence type="ECO:0000256" key="1">
    <source>
        <dbReference type="SAM" id="MobiDB-lite"/>
    </source>
</evidence>
<reference evidence="2" key="1">
    <citation type="journal article" date="2022" name="Plant J.">
        <title>Strategies of tolerance reflected in two North American maple genomes.</title>
        <authorList>
            <person name="McEvoy S.L."/>
            <person name="Sezen U.U."/>
            <person name="Trouern-Trend A."/>
            <person name="McMahon S.M."/>
            <person name="Schaberg P.G."/>
            <person name="Yang J."/>
            <person name="Wegrzyn J.L."/>
            <person name="Swenson N.G."/>
        </authorList>
    </citation>
    <scope>NUCLEOTIDE SEQUENCE</scope>
    <source>
        <strain evidence="2">91603</strain>
    </source>
</reference>
<reference evidence="2" key="2">
    <citation type="submission" date="2023-02" db="EMBL/GenBank/DDBJ databases">
        <authorList>
            <person name="Swenson N.G."/>
            <person name="Wegrzyn J.L."/>
            <person name="Mcevoy S.L."/>
        </authorList>
    </citation>
    <scope>NUCLEOTIDE SEQUENCE</scope>
    <source>
        <strain evidence="2">91603</strain>
        <tissue evidence="2">Leaf</tissue>
    </source>
</reference>